<proteinExistence type="inferred from homology"/>
<dbReference type="EMBL" id="CAIL01000063">
    <property type="protein sequence ID" value="CCI12911.1"/>
    <property type="molecule type" value="Genomic_DNA"/>
</dbReference>
<dbReference type="PROSITE" id="PS00962">
    <property type="entry name" value="RIBOSOMAL_S2_1"/>
    <property type="match status" value="1"/>
</dbReference>
<reference evidence="7 8" key="1">
    <citation type="submission" date="2012-04" db="EMBL/GenBank/DDBJ databases">
        <authorList>
            <person name="Genoscope - CEA"/>
        </authorList>
    </citation>
    <scope>NUCLEOTIDE SEQUENCE [LARGE SCALE GENOMIC DNA]</scope>
    <source>
        <strain evidence="7 8">9806</strain>
    </source>
</reference>
<dbReference type="GO" id="GO:0006412">
    <property type="term" value="P:translation"/>
    <property type="evidence" value="ECO:0007669"/>
    <property type="project" value="UniProtKB-UniRule"/>
</dbReference>
<protein>
    <recommendedName>
        <fullName evidence="4 5">Small ribosomal subunit protein uS2</fullName>
    </recommendedName>
</protein>
<evidence type="ECO:0000256" key="3">
    <source>
        <dbReference type="ARBA" id="ARBA00023274"/>
    </source>
</evidence>
<organism evidence="7 8">
    <name type="scientific">Microcystis aeruginosa PCC 9806</name>
    <dbReference type="NCBI Taxonomy" id="1160282"/>
    <lineage>
        <taxon>Bacteria</taxon>
        <taxon>Bacillati</taxon>
        <taxon>Cyanobacteriota</taxon>
        <taxon>Cyanophyceae</taxon>
        <taxon>Oscillatoriophycideae</taxon>
        <taxon>Chroococcales</taxon>
        <taxon>Microcystaceae</taxon>
        <taxon>Microcystis</taxon>
    </lineage>
</organism>
<keyword evidence="2 5" id="KW-0689">Ribosomal protein</keyword>
<name>I4GSY7_MICAE</name>
<evidence type="ECO:0000256" key="6">
    <source>
        <dbReference type="RuleBase" id="RU003631"/>
    </source>
</evidence>
<dbReference type="InterPro" id="IPR005706">
    <property type="entry name" value="Ribosomal_uS2_bac/mit/plastid"/>
</dbReference>
<dbReference type="InterPro" id="IPR023591">
    <property type="entry name" value="Ribosomal_uS2_flav_dom_sf"/>
</dbReference>
<dbReference type="FunFam" id="1.10.287.610:FF:000001">
    <property type="entry name" value="30S ribosomal protein S2"/>
    <property type="match status" value="1"/>
</dbReference>
<dbReference type="InterPro" id="IPR001865">
    <property type="entry name" value="Ribosomal_uS2"/>
</dbReference>
<comment type="similarity">
    <text evidence="1 5 6">Belongs to the universal ribosomal protein uS2 family.</text>
</comment>
<sequence length="275" mass="31413">MEDKPEKEKNMPVVSLAELLESGVHFGHQTRRWNPKMSQYIYTARNGVHIIDLVQTAQLIEEAYEFVRGEADRGKRFLFIGTKRQAAAIIKQEALRSGSHFVNQRWLGGMLTNWETIRGRVERLKELEELENSGALDKRPKKEASVLRRELGKLEKYLGGIKTMRRLPDLVIVVDQRREYNAIQECQKLGIPIISLLDTNCDPDLVDVPIPANDDAIRSVKLILGKISDAIIEGRRGGQAAVEEYEEDYEDETEYEQESDYSQYAAEFASGDEDN</sequence>
<dbReference type="Gene3D" id="3.40.50.10490">
    <property type="entry name" value="Glucose-6-phosphate isomerase like protein, domain 1"/>
    <property type="match status" value="1"/>
</dbReference>
<comment type="caution">
    <text evidence="7">The sequence shown here is derived from an EMBL/GenBank/DDBJ whole genome shotgun (WGS) entry which is preliminary data.</text>
</comment>
<evidence type="ECO:0000256" key="2">
    <source>
        <dbReference type="ARBA" id="ARBA00022980"/>
    </source>
</evidence>
<dbReference type="GO" id="GO:0022627">
    <property type="term" value="C:cytosolic small ribosomal subunit"/>
    <property type="evidence" value="ECO:0007669"/>
    <property type="project" value="TreeGrafter"/>
</dbReference>
<dbReference type="HOGENOM" id="CLU_040318_1_2_3"/>
<dbReference type="GO" id="GO:0003735">
    <property type="term" value="F:structural constituent of ribosome"/>
    <property type="evidence" value="ECO:0007669"/>
    <property type="project" value="InterPro"/>
</dbReference>
<dbReference type="PANTHER" id="PTHR12534">
    <property type="entry name" value="30S RIBOSOMAL PROTEIN S2 PROKARYOTIC AND ORGANELLAR"/>
    <property type="match status" value="1"/>
</dbReference>
<accession>I4GSY7</accession>
<dbReference type="AlphaFoldDB" id="I4GSY7"/>
<evidence type="ECO:0000256" key="5">
    <source>
        <dbReference type="HAMAP-Rule" id="MF_00291"/>
    </source>
</evidence>
<keyword evidence="3 5" id="KW-0687">Ribonucleoprotein</keyword>
<gene>
    <name evidence="5 7" type="primary">rpsB</name>
    <name evidence="5" type="synonym">rps2</name>
    <name evidence="7" type="ORF">MICAE_1550005</name>
</gene>
<evidence type="ECO:0000313" key="7">
    <source>
        <dbReference type="EMBL" id="CCI12911.1"/>
    </source>
</evidence>
<dbReference type="SUPFAM" id="SSF52313">
    <property type="entry name" value="Ribosomal protein S2"/>
    <property type="match status" value="1"/>
</dbReference>
<dbReference type="Proteomes" id="UP000003273">
    <property type="component" value="Unassembled WGS sequence"/>
</dbReference>
<dbReference type="NCBIfam" id="TIGR01011">
    <property type="entry name" value="rpsB_bact"/>
    <property type="match status" value="1"/>
</dbReference>
<dbReference type="PROSITE" id="PS00963">
    <property type="entry name" value="RIBOSOMAL_S2_2"/>
    <property type="match status" value="1"/>
</dbReference>
<evidence type="ECO:0000256" key="1">
    <source>
        <dbReference type="ARBA" id="ARBA00006242"/>
    </source>
</evidence>
<dbReference type="Gene3D" id="1.10.287.610">
    <property type="entry name" value="Helix hairpin bin"/>
    <property type="match status" value="1"/>
</dbReference>
<dbReference type="CDD" id="cd01425">
    <property type="entry name" value="RPS2"/>
    <property type="match status" value="1"/>
</dbReference>
<dbReference type="InterPro" id="IPR018130">
    <property type="entry name" value="Ribosomal_uS2_CS"/>
</dbReference>
<dbReference type="Pfam" id="PF00318">
    <property type="entry name" value="Ribosomal_S2"/>
    <property type="match status" value="1"/>
</dbReference>
<dbReference type="PRINTS" id="PR00395">
    <property type="entry name" value="RIBOSOMALS2"/>
</dbReference>
<dbReference type="PANTHER" id="PTHR12534:SF0">
    <property type="entry name" value="SMALL RIBOSOMAL SUBUNIT PROTEIN US2M"/>
    <property type="match status" value="1"/>
</dbReference>
<evidence type="ECO:0000256" key="4">
    <source>
        <dbReference type="ARBA" id="ARBA00035256"/>
    </source>
</evidence>
<evidence type="ECO:0000313" key="8">
    <source>
        <dbReference type="Proteomes" id="UP000003273"/>
    </source>
</evidence>
<dbReference type="HAMAP" id="MF_00291_B">
    <property type="entry name" value="Ribosomal_uS2_B"/>
    <property type="match status" value="1"/>
</dbReference>